<dbReference type="InterPro" id="IPR007345">
    <property type="entry name" value="Polysacch_pyruvyl_Trfase"/>
</dbReference>
<reference evidence="2 3" key="1">
    <citation type="submission" date="2019-02" db="EMBL/GenBank/DDBJ databases">
        <title>Sequencing the genomes of 1000 actinobacteria strains.</title>
        <authorList>
            <person name="Klenk H.-P."/>
        </authorList>
    </citation>
    <scope>NUCLEOTIDE SEQUENCE [LARGE SCALE GENOMIC DNA]</scope>
    <source>
        <strain evidence="2 3">DSM 17364</strain>
    </source>
</reference>
<dbReference type="OrthoDB" id="7019976at2"/>
<organism evidence="2 3">
    <name type="scientific">Zhihengliuella halotolerans</name>
    <dbReference type="NCBI Taxonomy" id="370736"/>
    <lineage>
        <taxon>Bacteria</taxon>
        <taxon>Bacillati</taxon>
        <taxon>Actinomycetota</taxon>
        <taxon>Actinomycetes</taxon>
        <taxon>Micrococcales</taxon>
        <taxon>Micrococcaceae</taxon>
        <taxon>Zhihengliuella</taxon>
    </lineage>
</organism>
<feature type="domain" description="Polysaccharide pyruvyl transferase" evidence="1">
    <location>
        <begin position="289"/>
        <end position="581"/>
    </location>
</feature>
<dbReference type="PANTHER" id="PTHR36836">
    <property type="entry name" value="COLANIC ACID BIOSYNTHESIS PROTEIN WCAK"/>
    <property type="match status" value="1"/>
</dbReference>
<sequence>MIETIRSSTGERPSTAYSEIPLRGSVLVGDFSDEFSMERIFLDGLMDHSGAVAFVSDSSVTSCLDEAEGAAVGRVDCVDLASLSSFSAVVWVVAGWTARKLNMLEAAAAALSLHVVDLSVMPDLERQRRLQAAGAEVHTVHATDVPLSHHLSDVLQGTTRRPKPGIAFVTAEWISARHDTLVSQWNETFGLASPLERVINPTTSEFVELISRGARLAMPEPVRERPRGWQLLVRIADAAGVPVDVGVSAFSGGQGGHQAPSESNVARGTGSPEAERRFVVLCGWFGADNLGDELILEQTLDVITQIRPDLVPLVISVDPARTLRRHGVPALTRGRFDELHAALGRSAGLVYCGGGLFQDYDFAEQGGVRGLVMGARGSINGYGSYARLARSLGVPVYFYAQGVGPLRTQGARSAFREAISSAASFSVRDRHSAREWAAATGGGGAEVVADPVFAAVARIPSAGFAENGGIAVNLRPWPFAADVNVRQLLVEACSHASTIGTFVRGVPVSTEDFDYLNRLKSELADVGYHGVEGLEIVAPVTTRDGLRSALDGVGTAIGMRLHFCMISMMLGVPTTGVAYDPKVSSVFAELSPDSVVPVAELDSVDARRNLFEARACTQRADTIRAKAAGRGDQARREMEEFWRFVGRQTGGQGLAAADS</sequence>
<evidence type="ECO:0000313" key="2">
    <source>
        <dbReference type="EMBL" id="RZU61581.1"/>
    </source>
</evidence>
<gene>
    <name evidence="2" type="ORF">EV380_1152</name>
</gene>
<dbReference type="AlphaFoldDB" id="A0A4Q8ACW0"/>
<keyword evidence="2" id="KW-0808">Transferase</keyword>
<dbReference type="Proteomes" id="UP000292685">
    <property type="component" value="Unassembled WGS sequence"/>
</dbReference>
<keyword evidence="3" id="KW-1185">Reference proteome</keyword>
<comment type="caution">
    <text evidence="2">The sequence shown here is derived from an EMBL/GenBank/DDBJ whole genome shotgun (WGS) entry which is preliminary data.</text>
</comment>
<name>A0A4Q8ACW0_9MICC</name>
<dbReference type="RefSeq" id="WP_130449940.1">
    <property type="nucleotide sequence ID" value="NZ_SHLA01000001.1"/>
</dbReference>
<accession>A0A4Q8ACW0</accession>
<dbReference type="GO" id="GO:0016740">
    <property type="term" value="F:transferase activity"/>
    <property type="evidence" value="ECO:0007669"/>
    <property type="project" value="UniProtKB-KW"/>
</dbReference>
<evidence type="ECO:0000313" key="3">
    <source>
        <dbReference type="Proteomes" id="UP000292685"/>
    </source>
</evidence>
<dbReference type="Pfam" id="PF04230">
    <property type="entry name" value="PS_pyruv_trans"/>
    <property type="match status" value="1"/>
</dbReference>
<evidence type="ECO:0000259" key="1">
    <source>
        <dbReference type="Pfam" id="PF04230"/>
    </source>
</evidence>
<proteinExistence type="predicted"/>
<protein>
    <submittedName>
        <fullName evidence="2">Polysaccharide pyruvyl transferase CsaB</fullName>
    </submittedName>
</protein>
<dbReference type="EMBL" id="SHLA01000001">
    <property type="protein sequence ID" value="RZU61581.1"/>
    <property type="molecule type" value="Genomic_DNA"/>
</dbReference>
<dbReference type="PANTHER" id="PTHR36836:SF1">
    <property type="entry name" value="COLANIC ACID BIOSYNTHESIS PROTEIN WCAK"/>
    <property type="match status" value="1"/>
</dbReference>